<name>A0ABM3AIA5_GOSHI</name>
<feature type="compositionally biased region" description="Polar residues" evidence="1">
    <location>
        <begin position="146"/>
        <end position="164"/>
    </location>
</feature>
<evidence type="ECO:0000313" key="3">
    <source>
        <dbReference type="RefSeq" id="XP_040954427.1"/>
    </source>
</evidence>
<feature type="region of interest" description="Disordered" evidence="1">
    <location>
        <begin position="117"/>
        <end position="205"/>
    </location>
</feature>
<gene>
    <name evidence="3" type="primary">LOC107933564</name>
</gene>
<evidence type="ECO:0000313" key="2">
    <source>
        <dbReference type="Proteomes" id="UP000818029"/>
    </source>
</evidence>
<keyword evidence="2" id="KW-1185">Reference proteome</keyword>
<sequence>MTCEADYRKRREYVTVPYLIALHKSIFHLFQSSKPPKNQPYNERNGKWKNISPLLHASCFQMKYLEGKLSLQKGMEKARLPLDLAMREAYFKGSLLDRVTSLEHRVFQLCLDLEFSSTSSTSTSTSGYASSSRGGSRGQSIPRSLPTFTNPNQFHKQESRQPLLSRSEIQEESETLLLQKDPKPLEQQVGNKRSNKKDKICGKSGKKTSLKWSHWKILGC</sequence>
<protein>
    <submittedName>
        <fullName evidence="3">Uncharacterized protein isoform X1</fullName>
    </submittedName>
</protein>
<dbReference type="PANTHER" id="PTHR34190">
    <property type="entry name" value="EXPRESSED PROTEIN"/>
    <property type="match status" value="1"/>
</dbReference>
<organism evidence="2 3">
    <name type="scientific">Gossypium hirsutum</name>
    <name type="common">Upland cotton</name>
    <name type="synonym">Gossypium mexicanum</name>
    <dbReference type="NCBI Taxonomy" id="3635"/>
    <lineage>
        <taxon>Eukaryota</taxon>
        <taxon>Viridiplantae</taxon>
        <taxon>Streptophyta</taxon>
        <taxon>Embryophyta</taxon>
        <taxon>Tracheophyta</taxon>
        <taxon>Spermatophyta</taxon>
        <taxon>Magnoliopsida</taxon>
        <taxon>eudicotyledons</taxon>
        <taxon>Gunneridae</taxon>
        <taxon>Pentapetalae</taxon>
        <taxon>rosids</taxon>
        <taxon>malvids</taxon>
        <taxon>Malvales</taxon>
        <taxon>Malvaceae</taxon>
        <taxon>Malvoideae</taxon>
        <taxon>Gossypium</taxon>
    </lineage>
</organism>
<dbReference type="Proteomes" id="UP000818029">
    <property type="component" value="Chromosome D08"/>
</dbReference>
<reference evidence="2" key="1">
    <citation type="journal article" date="2020" name="Nat. Genet.">
        <title>Genomic diversifications of five Gossypium allopolyploid species and their impact on cotton improvement.</title>
        <authorList>
            <person name="Chen Z.J."/>
            <person name="Sreedasyam A."/>
            <person name="Ando A."/>
            <person name="Song Q."/>
            <person name="De Santiago L.M."/>
            <person name="Hulse-Kemp A.M."/>
            <person name="Ding M."/>
            <person name="Ye W."/>
            <person name="Kirkbride R.C."/>
            <person name="Jenkins J."/>
            <person name="Plott C."/>
            <person name="Lovell J."/>
            <person name="Lin Y.M."/>
            <person name="Vaughn R."/>
            <person name="Liu B."/>
            <person name="Simpson S."/>
            <person name="Scheffler B.E."/>
            <person name="Wen L."/>
            <person name="Saski C.A."/>
            <person name="Grover C.E."/>
            <person name="Hu G."/>
            <person name="Conover J.L."/>
            <person name="Carlson J.W."/>
            <person name="Shu S."/>
            <person name="Boston L.B."/>
            <person name="Williams M."/>
            <person name="Peterson D.G."/>
            <person name="McGee K."/>
            <person name="Jones D.C."/>
            <person name="Wendel J.F."/>
            <person name="Stelly D.M."/>
            <person name="Grimwood J."/>
            <person name="Schmutz J."/>
        </authorList>
    </citation>
    <scope>NUCLEOTIDE SEQUENCE [LARGE SCALE GENOMIC DNA]</scope>
    <source>
        <strain evidence="2">cv. TM-1</strain>
    </source>
</reference>
<dbReference type="PANTHER" id="PTHR34190:SF3">
    <property type="entry name" value="MICROSPORE-SPECIFIC PROMOTER 2"/>
    <property type="match status" value="1"/>
</dbReference>
<feature type="compositionally biased region" description="Low complexity" evidence="1">
    <location>
        <begin position="117"/>
        <end position="144"/>
    </location>
</feature>
<reference evidence="3" key="2">
    <citation type="submission" date="2025-08" db="UniProtKB">
        <authorList>
            <consortium name="RefSeq"/>
        </authorList>
    </citation>
    <scope>IDENTIFICATION</scope>
</reference>
<dbReference type="GeneID" id="107933564"/>
<accession>A0ABM3AIA5</accession>
<dbReference type="RefSeq" id="XP_040954427.1">
    <property type="nucleotide sequence ID" value="XM_041098493.1"/>
</dbReference>
<evidence type="ECO:0000256" key="1">
    <source>
        <dbReference type="SAM" id="MobiDB-lite"/>
    </source>
</evidence>
<proteinExistence type="predicted"/>